<gene>
    <name evidence="2 4" type="primary">rpiA</name>
    <name evidence="4" type="ORF">TPR58_07590</name>
</gene>
<dbReference type="HAMAP" id="MF_00170">
    <property type="entry name" value="Rib_5P_isom_A"/>
    <property type="match status" value="1"/>
</dbReference>
<keyword evidence="5" id="KW-1185">Reference proteome</keyword>
<proteinExistence type="inferred from homology"/>
<dbReference type="CDD" id="cd01398">
    <property type="entry name" value="RPI_A"/>
    <property type="match status" value="1"/>
</dbReference>
<comment type="catalytic activity">
    <reaction evidence="2">
        <text>aldehydo-D-ribose 5-phosphate = D-ribulose 5-phosphate</text>
        <dbReference type="Rhea" id="RHEA:14657"/>
        <dbReference type="ChEBI" id="CHEBI:58121"/>
        <dbReference type="ChEBI" id="CHEBI:58273"/>
        <dbReference type="EC" id="5.3.1.6"/>
    </reaction>
</comment>
<dbReference type="SUPFAM" id="SSF100950">
    <property type="entry name" value="NagB/RpiA/CoA transferase-like"/>
    <property type="match status" value="1"/>
</dbReference>
<name>A0ABV0BAA0_9SPHN</name>
<dbReference type="PANTHER" id="PTHR11934:SF0">
    <property type="entry name" value="RIBOSE-5-PHOSPHATE ISOMERASE"/>
    <property type="match status" value="1"/>
</dbReference>
<dbReference type="RefSeq" id="WP_346246012.1">
    <property type="nucleotide sequence ID" value="NZ_JBDIZK010000003.1"/>
</dbReference>
<feature type="region of interest" description="Disordered" evidence="3">
    <location>
        <begin position="220"/>
        <end position="242"/>
    </location>
</feature>
<reference evidence="4 5" key="1">
    <citation type="submission" date="2024-05" db="EMBL/GenBank/DDBJ databases">
        <title>Sphingomonas sp. HF-S3 16S ribosomal RNA gene Genome sequencing and assembly.</title>
        <authorList>
            <person name="Lee H."/>
        </authorList>
    </citation>
    <scope>NUCLEOTIDE SEQUENCE [LARGE SCALE GENOMIC DNA]</scope>
    <source>
        <strain evidence="4 5">HF-S3</strain>
    </source>
</reference>
<dbReference type="PANTHER" id="PTHR11934">
    <property type="entry name" value="RIBOSE-5-PHOSPHATE ISOMERASE"/>
    <property type="match status" value="1"/>
</dbReference>
<keyword evidence="1 2" id="KW-0413">Isomerase</keyword>
<feature type="binding site" evidence="2">
    <location>
        <begin position="78"/>
        <end position="81"/>
    </location>
    <ligand>
        <name>substrate</name>
    </ligand>
</feature>
<sequence>MKRRAAAAAVEAVRDHMVIGLGTGSTAAFVVELLARRVADGLAVSAVATSRGTEAAARALGIPILPLAGLSRIDLCIDGVDEIDPELRAIKGGGGAMLIEKIVASMAKRNIAVADASKRVPRLGARPVPLEVLPAAQAFVAARVADLGASAVLRGGTGAAFVTDAGNAILDCRFGPIADPAALATALSAIPGVFGHGLFVTEIDGLYIADAAGNVALETRPDSRNCKPPARTATQEFSTHDR</sequence>
<comment type="subunit">
    <text evidence="2">Homodimer.</text>
</comment>
<dbReference type="InterPro" id="IPR004788">
    <property type="entry name" value="Ribose5P_isomerase_type_A"/>
</dbReference>
<dbReference type="GO" id="GO:0004751">
    <property type="term" value="F:ribose-5-phosphate isomerase activity"/>
    <property type="evidence" value="ECO:0007669"/>
    <property type="project" value="UniProtKB-EC"/>
</dbReference>
<dbReference type="Proteomes" id="UP001427805">
    <property type="component" value="Unassembled WGS sequence"/>
</dbReference>
<evidence type="ECO:0000256" key="1">
    <source>
        <dbReference type="ARBA" id="ARBA00023235"/>
    </source>
</evidence>
<feature type="binding site" evidence="2">
    <location>
        <position position="118"/>
    </location>
    <ligand>
        <name>substrate</name>
    </ligand>
</feature>
<dbReference type="NCBIfam" id="NF001924">
    <property type="entry name" value="PRK00702.1"/>
    <property type="match status" value="1"/>
</dbReference>
<dbReference type="EC" id="5.3.1.6" evidence="2"/>
<protein>
    <recommendedName>
        <fullName evidence="2">Ribose-5-phosphate isomerase A</fullName>
        <ecNumber evidence="2">5.3.1.6</ecNumber>
    </recommendedName>
    <alternativeName>
        <fullName evidence="2">Phosphoriboisomerase A</fullName>
        <shortName evidence="2">PRI</shortName>
    </alternativeName>
</protein>
<dbReference type="InterPro" id="IPR037171">
    <property type="entry name" value="NagB/RpiA_transferase-like"/>
</dbReference>
<feature type="compositionally biased region" description="Polar residues" evidence="3">
    <location>
        <begin position="232"/>
        <end position="242"/>
    </location>
</feature>
<organism evidence="4 5">
    <name type="scientific">Sphingomonas rustica</name>
    <dbReference type="NCBI Taxonomy" id="3103142"/>
    <lineage>
        <taxon>Bacteria</taxon>
        <taxon>Pseudomonadati</taxon>
        <taxon>Pseudomonadota</taxon>
        <taxon>Alphaproteobacteria</taxon>
        <taxon>Sphingomonadales</taxon>
        <taxon>Sphingomonadaceae</taxon>
        <taxon>Sphingomonas</taxon>
    </lineage>
</organism>
<feature type="binding site" evidence="2">
    <location>
        <begin position="23"/>
        <end position="26"/>
    </location>
    <ligand>
        <name>substrate</name>
    </ligand>
</feature>
<dbReference type="SUPFAM" id="SSF75445">
    <property type="entry name" value="D-ribose-5-phosphate isomerase (RpiA), lid domain"/>
    <property type="match status" value="1"/>
</dbReference>
<comment type="caution">
    <text evidence="4">The sequence shown here is derived from an EMBL/GenBank/DDBJ whole genome shotgun (WGS) entry which is preliminary data.</text>
</comment>
<dbReference type="NCBIfam" id="TIGR00021">
    <property type="entry name" value="rpiA"/>
    <property type="match status" value="1"/>
</dbReference>
<feature type="binding site" evidence="2">
    <location>
        <begin position="91"/>
        <end position="94"/>
    </location>
    <ligand>
        <name>substrate</name>
    </ligand>
</feature>
<comment type="pathway">
    <text evidence="2">Carbohydrate degradation; pentose phosphate pathway; D-ribose 5-phosphate from D-ribulose 5-phosphate (non-oxidative stage): step 1/1.</text>
</comment>
<accession>A0ABV0BAA0</accession>
<dbReference type="InterPro" id="IPR020672">
    <property type="entry name" value="Ribose5P_isomerase_typA_subgr"/>
</dbReference>
<comment type="function">
    <text evidence="2">Catalyzes the reversible conversion of ribose-5-phosphate to ribulose 5-phosphate.</text>
</comment>
<dbReference type="Gene3D" id="3.30.70.260">
    <property type="match status" value="1"/>
</dbReference>
<dbReference type="Pfam" id="PF06026">
    <property type="entry name" value="Rib_5-P_isom_A"/>
    <property type="match status" value="1"/>
</dbReference>
<evidence type="ECO:0000256" key="3">
    <source>
        <dbReference type="SAM" id="MobiDB-lite"/>
    </source>
</evidence>
<feature type="active site" description="Proton acceptor" evidence="2">
    <location>
        <position position="100"/>
    </location>
</feature>
<evidence type="ECO:0000313" key="5">
    <source>
        <dbReference type="Proteomes" id="UP001427805"/>
    </source>
</evidence>
<evidence type="ECO:0000313" key="4">
    <source>
        <dbReference type="EMBL" id="MEN3747025.1"/>
    </source>
</evidence>
<evidence type="ECO:0000256" key="2">
    <source>
        <dbReference type="HAMAP-Rule" id="MF_00170"/>
    </source>
</evidence>
<dbReference type="Gene3D" id="3.40.50.1360">
    <property type="match status" value="1"/>
</dbReference>
<dbReference type="EMBL" id="JBDIZK010000003">
    <property type="protein sequence ID" value="MEN3747025.1"/>
    <property type="molecule type" value="Genomic_DNA"/>
</dbReference>
<comment type="similarity">
    <text evidence="2">Belongs to the ribose 5-phosphate isomerase family.</text>
</comment>